<protein>
    <submittedName>
        <fullName evidence="3">DNA repair exonuclease</fullName>
    </submittedName>
</protein>
<organism evidence="3 4">
    <name type="scientific">Oceanobacillus profundus</name>
    <dbReference type="NCBI Taxonomy" id="372463"/>
    <lineage>
        <taxon>Bacteria</taxon>
        <taxon>Bacillati</taxon>
        <taxon>Bacillota</taxon>
        <taxon>Bacilli</taxon>
        <taxon>Bacillales</taxon>
        <taxon>Bacillaceae</taxon>
        <taxon>Oceanobacillus</taxon>
    </lineage>
</organism>
<dbReference type="InterPro" id="IPR014576">
    <property type="entry name" value="Pesterase_YhaO"/>
</dbReference>
<dbReference type="RefSeq" id="WP_095309664.1">
    <property type="nucleotide sequence ID" value="NZ_PHUT01000002.1"/>
</dbReference>
<dbReference type="CDD" id="cd00840">
    <property type="entry name" value="MPP_Mre11_N"/>
    <property type="match status" value="1"/>
</dbReference>
<gene>
    <name evidence="3" type="ORF">D1B32_04185</name>
</gene>
<feature type="domain" description="Calcineurin-like phosphoesterase" evidence="2">
    <location>
        <begin position="6"/>
        <end position="204"/>
    </location>
</feature>
<dbReference type="Proteomes" id="UP000285456">
    <property type="component" value="Unassembled WGS sequence"/>
</dbReference>
<dbReference type="PANTHER" id="PTHR30337:SF7">
    <property type="entry name" value="PHOSPHOESTERASE"/>
    <property type="match status" value="1"/>
</dbReference>
<dbReference type="InterPro" id="IPR004843">
    <property type="entry name" value="Calcineurin-like_PHP"/>
</dbReference>
<keyword evidence="3" id="KW-0269">Exonuclease</keyword>
<comment type="caution">
    <text evidence="3">The sequence shown here is derived from an EMBL/GenBank/DDBJ whole genome shotgun (WGS) entry which is preliminary data.</text>
</comment>
<reference evidence="3 4" key="1">
    <citation type="journal article" date="2007" name="Int. J. Syst. Evol. Microbiol.">
        <title>Oceanobacillus profundus sp. nov., isolated from a deep-sea sediment core.</title>
        <authorList>
            <person name="Kim Y.G."/>
            <person name="Choi D.H."/>
            <person name="Hyun S."/>
            <person name="Cho B.C."/>
        </authorList>
    </citation>
    <scope>NUCLEOTIDE SEQUENCE [LARGE SCALE GENOMIC DNA]</scope>
    <source>
        <strain evidence="3 4">DSM 18246</strain>
    </source>
</reference>
<dbReference type="InterPro" id="IPR050535">
    <property type="entry name" value="DNA_Repair-Maintenance_Comp"/>
</dbReference>
<keyword evidence="1" id="KW-0378">Hydrolase</keyword>
<dbReference type="PANTHER" id="PTHR30337">
    <property type="entry name" value="COMPONENT OF ATP-DEPENDENT DSDNA EXONUCLEASE"/>
    <property type="match status" value="1"/>
</dbReference>
<evidence type="ECO:0000313" key="4">
    <source>
        <dbReference type="Proteomes" id="UP000285456"/>
    </source>
</evidence>
<accession>A0A417YLX6</accession>
<dbReference type="SUPFAM" id="SSF56300">
    <property type="entry name" value="Metallo-dependent phosphatases"/>
    <property type="match status" value="1"/>
</dbReference>
<dbReference type="PIRSF" id="PIRSF033091">
    <property type="entry name" value="Pesterase_YhaO"/>
    <property type="match status" value="1"/>
</dbReference>
<evidence type="ECO:0000259" key="2">
    <source>
        <dbReference type="Pfam" id="PF00149"/>
    </source>
</evidence>
<evidence type="ECO:0000313" key="3">
    <source>
        <dbReference type="EMBL" id="RHW34372.1"/>
    </source>
</evidence>
<sequence>MAEEISFIHAADLHLDSPFKGLSNLPEQIFNEVLESTFAALDQLIEVAISKQVDFVLIAGDLFDNEKQSLKAQIRLRRAFEKLESQSIHVYLSYGNHDYIKGNRYPVTYPENVSIFPGEKVTNFTFTKDGADVAQIYGFSYENRAVFERKAKAYKISDETIPYHIAMLHGSIVSNTEHDVYAPFQISDLVEEDFNYWALGHIHKREILKDTPPIVYPGNIQGRNRKETGEKGCYHVILKDKQAELSFIPLQSIEFQSKKIDVSSCKQVHDLEKQILREITGTKGPQLIELTLTSDDPSLKEWERLKHVEDIVDLINETTVSGMNWKYIFRVSTDVKQVLIDEAMENGSHFIAELSHHLKETAILPYIGELYQHKQARRYLKPLSNEEEQEIKEEAKQLLIQELLKG</sequence>
<dbReference type="OrthoDB" id="9773856at2"/>
<keyword evidence="3" id="KW-0540">Nuclease</keyword>
<keyword evidence="4" id="KW-1185">Reference proteome</keyword>
<dbReference type="GO" id="GO:0004527">
    <property type="term" value="F:exonuclease activity"/>
    <property type="evidence" value="ECO:0007669"/>
    <property type="project" value="UniProtKB-KW"/>
</dbReference>
<dbReference type="InterPro" id="IPR041796">
    <property type="entry name" value="Mre11_N"/>
</dbReference>
<dbReference type="Gene3D" id="3.60.21.10">
    <property type="match status" value="1"/>
</dbReference>
<name>A0A417YLX6_9BACI</name>
<dbReference type="EMBL" id="QWEH01000002">
    <property type="protein sequence ID" value="RHW34372.1"/>
    <property type="molecule type" value="Genomic_DNA"/>
</dbReference>
<dbReference type="InterPro" id="IPR029052">
    <property type="entry name" value="Metallo-depent_PP-like"/>
</dbReference>
<evidence type="ECO:0000256" key="1">
    <source>
        <dbReference type="ARBA" id="ARBA00022801"/>
    </source>
</evidence>
<proteinExistence type="predicted"/>
<dbReference type="AlphaFoldDB" id="A0A417YLX6"/>
<dbReference type="Pfam" id="PF00149">
    <property type="entry name" value="Metallophos"/>
    <property type="match status" value="1"/>
</dbReference>